<dbReference type="Proteomes" id="UP000003374">
    <property type="component" value="Unassembled WGS sequence"/>
</dbReference>
<keyword evidence="2" id="KW-1185">Reference proteome</keyword>
<dbReference type="EMBL" id="AAOF01000001">
    <property type="protein sequence ID" value="EAR23049.1"/>
    <property type="molecule type" value="Genomic_DNA"/>
</dbReference>
<sequence length="399" mass="45449">MYVLVSFLGRTPRNEDGYRQTTYRLPDGTREQAAYLGYCLQRWQRPDRLVILGTAGSMWDHLFERDVDLAGQEEEKRLELGDWVDRQAVTQEHLDALTPLLAASLGCEIELRIIPEALKENEQVALLQILDQATEGATHLSIDVTHAYRHLPMIALTAALYLRAARPELAIEGLWYGAYRPETATAEVCDLSGLLNITAWIEALQRHDWLGDYGAVAELIKADHATVAENLRQAAFCESIHQGQRARGLLKKARNNLHEHPLSGPGALFQPLLEERMKWVDGNYLYERQRTQALNALRQDDYLRASLYGFEAFITKLAQERGFVGRQNEQAERETAKEWFETEKPASYTQYQLLRKTRNALAHGDKAKSDRVQQALASPQRLRALLEECFTVLLPEQTP</sequence>
<evidence type="ECO:0000313" key="1">
    <source>
        <dbReference type="EMBL" id="EAR23049.1"/>
    </source>
</evidence>
<dbReference type="NCBIfam" id="TIGR02549">
    <property type="entry name" value="CRISPR_DxTHG"/>
    <property type="match status" value="1"/>
</dbReference>
<protein>
    <recommendedName>
        <fullName evidence="3">CRISPR-associated protein, TM1812 family</fullName>
    </recommendedName>
</protein>
<dbReference type="InterPro" id="IPR013383">
    <property type="entry name" value="CRISPR-assoc_prot_DxTHG_CS"/>
</dbReference>
<organism evidence="1 2">
    <name type="scientific">Nitrococcus mobilis Nb-231</name>
    <dbReference type="NCBI Taxonomy" id="314278"/>
    <lineage>
        <taxon>Bacteria</taxon>
        <taxon>Pseudomonadati</taxon>
        <taxon>Pseudomonadota</taxon>
        <taxon>Gammaproteobacteria</taxon>
        <taxon>Chromatiales</taxon>
        <taxon>Ectothiorhodospiraceae</taxon>
        <taxon>Nitrococcus</taxon>
    </lineage>
</organism>
<evidence type="ECO:0008006" key="3">
    <source>
        <dbReference type="Google" id="ProtNLM"/>
    </source>
</evidence>
<gene>
    <name evidence="1" type="ORF">NB231_14553</name>
</gene>
<accession>A4BL61</accession>
<dbReference type="RefSeq" id="WP_005003906.1">
    <property type="nucleotide sequence ID" value="NZ_CH672427.1"/>
</dbReference>
<dbReference type="SUPFAM" id="SSF160980">
    <property type="entry name" value="SSO1389-like"/>
    <property type="match status" value="1"/>
</dbReference>
<dbReference type="STRING" id="314278.NB231_14553"/>
<dbReference type="InterPro" id="IPR011742">
    <property type="entry name" value="CRISPR-assoc_prot_TM1812"/>
</dbReference>
<dbReference type="HOGENOM" id="CLU_025124_2_0_6"/>
<dbReference type="OrthoDB" id="5793884at2"/>
<evidence type="ECO:0000313" key="2">
    <source>
        <dbReference type="Proteomes" id="UP000003374"/>
    </source>
</evidence>
<dbReference type="CDD" id="cd09732">
    <property type="entry name" value="Csx1_III-U"/>
    <property type="match status" value="1"/>
</dbReference>
<proteinExistence type="predicted"/>
<dbReference type="eggNOG" id="COG1517">
    <property type="taxonomic scope" value="Bacteria"/>
</dbReference>
<name>A4BL61_9GAMM</name>
<comment type="caution">
    <text evidence="1">The sequence shown here is derived from an EMBL/GenBank/DDBJ whole genome shotgun (WGS) entry which is preliminary data.</text>
</comment>
<dbReference type="NCBIfam" id="TIGR02221">
    <property type="entry name" value="cas_TM1812"/>
    <property type="match status" value="1"/>
</dbReference>
<dbReference type="AlphaFoldDB" id="A4BL61"/>
<reference evidence="1 2" key="1">
    <citation type="submission" date="2006-02" db="EMBL/GenBank/DDBJ databases">
        <authorList>
            <person name="Waterbury J."/>
            <person name="Ferriera S."/>
            <person name="Johnson J."/>
            <person name="Kravitz S."/>
            <person name="Halpern A."/>
            <person name="Remington K."/>
            <person name="Beeson K."/>
            <person name="Tran B."/>
            <person name="Rogers Y.-H."/>
            <person name="Friedman R."/>
            <person name="Venter J.C."/>
        </authorList>
    </citation>
    <scope>NUCLEOTIDE SEQUENCE [LARGE SCALE GENOMIC DNA]</scope>
    <source>
        <strain evidence="1 2">Nb-231</strain>
    </source>
</reference>